<accession>A0ACB8E8W8</accession>
<proteinExistence type="predicted"/>
<dbReference type="EMBL" id="CM037623">
    <property type="protein sequence ID" value="KAH7988939.1"/>
    <property type="molecule type" value="Genomic_DNA"/>
</dbReference>
<evidence type="ECO:0000313" key="1">
    <source>
        <dbReference type="EMBL" id="KAH7988939.1"/>
    </source>
</evidence>
<comment type="caution">
    <text evidence="1">The sequence shown here is derived from an EMBL/GenBank/DDBJ whole genome shotgun (WGS) entry which is preliminary data.</text>
</comment>
<evidence type="ECO:0000313" key="2">
    <source>
        <dbReference type="Proteomes" id="UP000827872"/>
    </source>
</evidence>
<keyword evidence="2" id="KW-1185">Reference proteome</keyword>
<reference evidence="1" key="1">
    <citation type="submission" date="2021-08" db="EMBL/GenBank/DDBJ databases">
        <title>The first chromosome-level gecko genome reveals the dynamic sex chromosomes of Neotropical dwarf geckos (Sphaerodactylidae: Sphaerodactylus).</title>
        <authorList>
            <person name="Pinto B.J."/>
            <person name="Keating S.E."/>
            <person name="Gamble T."/>
        </authorList>
    </citation>
    <scope>NUCLEOTIDE SEQUENCE</scope>
    <source>
        <strain evidence="1">TG3544</strain>
    </source>
</reference>
<organism evidence="1 2">
    <name type="scientific">Sphaerodactylus townsendi</name>
    <dbReference type="NCBI Taxonomy" id="933632"/>
    <lineage>
        <taxon>Eukaryota</taxon>
        <taxon>Metazoa</taxon>
        <taxon>Chordata</taxon>
        <taxon>Craniata</taxon>
        <taxon>Vertebrata</taxon>
        <taxon>Euteleostomi</taxon>
        <taxon>Lepidosauria</taxon>
        <taxon>Squamata</taxon>
        <taxon>Bifurcata</taxon>
        <taxon>Gekkota</taxon>
        <taxon>Sphaerodactylidae</taxon>
        <taxon>Sphaerodactylus</taxon>
    </lineage>
</organism>
<protein>
    <submittedName>
        <fullName evidence="1">Uncharacterized protein</fullName>
    </submittedName>
</protein>
<dbReference type="Proteomes" id="UP000827872">
    <property type="component" value="Linkage Group LG10"/>
</dbReference>
<name>A0ACB8E8W8_9SAUR</name>
<gene>
    <name evidence="1" type="ORF">K3G42_023992</name>
</gene>
<sequence>MLLDSEIAAVLESLPDQIPVADEEYNTLRKQYQRHGILHLWLKMCHWPAARQKEARLWKQMPGGFYKCPKKHGTRSERNTTETCARENGISNICKLPSLKLNKWPPLHRNQHLFRQLCRPQFSFHRQHPPSPRLPSLRLLNQHLLHWRNQPRFPYPPSHRQLSLLSRGLPQCRVSCLSSRAPERSRQCCCCSCRPGGEFRVEGHRTFLSMEWLPLP</sequence>